<reference evidence="1" key="1">
    <citation type="submission" date="2014-11" db="EMBL/GenBank/DDBJ databases">
        <authorList>
            <person name="Amaro Gonzalez C."/>
        </authorList>
    </citation>
    <scope>NUCLEOTIDE SEQUENCE</scope>
</reference>
<organism evidence="1">
    <name type="scientific">Anguilla anguilla</name>
    <name type="common">European freshwater eel</name>
    <name type="synonym">Muraena anguilla</name>
    <dbReference type="NCBI Taxonomy" id="7936"/>
    <lineage>
        <taxon>Eukaryota</taxon>
        <taxon>Metazoa</taxon>
        <taxon>Chordata</taxon>
        <taxon>Craniata</taxon>
        <taxon>Vertebrata</taxon>
        <taxon>Euteleostomi</taxon>
        <taxon>Actinopterygii</taxon>
        <taxon>Neopterygii</taxon>
        <taxon>Teleostei</taxon>
        <taxon>Anguilliformes</taxon>
        <taxon>Anguillidae</taxon>
        <taxon>Anguilla</taxon>
    </lineage>
</organism>
<reference evidence="1" key="2">
    <citation type="journal article" date="2015" name="Fish Shellfish Immunol.">
        <title>Early steps in the European eel (Anguilla anguilla)-Vibrio vulnificus interaction in the gills: Role of the RtxA13 toxin.</title>
        <authorList>
            <person name="Callol A."/>
            <person name="Pajuelo D."/>
            <person name="Ebbesson L."/>
            <person name="Teles M."/>
            <person name="MacKenzie S."/>
            <person name="Amaro C."/>
        </authorList>
    </citation>
    <scope>NUCLEOTIDE SEQUENCE</scope>
</reference>
<dbReference type="EMBL" id="GBXM01017045">
    <property type="protein sequence ID" value="JAH91532.1"/>
    <property type="molecule type" value="Transcribed_RNA"/>
</dbReference>
<name>A0A0E9WMF0_ANGAN</name>
<sequence length="43" mass="4732">MSFQVIKTTKTLSTLGAREGSLARVCSLMQLQVFHYTVTLSAL</sequence>
<evidence type="ECO:0000313" key="1">
    <source>
        <dbReference type="EMBL" id="JAH91532.1"/>
    </source>
</evidence>
<proteinExistence type="predicted"/>
<dbReference type="AlphaFoldDB" id="A0A0E9WMF0"/>
<protein>
    <submittedName>
        <fullName evidence="1">Uncharacterized protein</fullName>
    </submittedName>
</protein>
<accession>A0A0E9WMF0</accession>